<evidence type="ECO:0000256" key="1">
    <source>
        <dbReference type="SAM" id="MobiDB-lite"/>
    </source>
</evidence>
<evidence type="ECO:0000313" key="3">
    <source>
        <dbReference type="Proteomes" id="UP001283361"/>
    </source>
</evidence>
<name>A0AAE1A347_9GAST</name>
<feature type="compositionally biased region" description="Gly residues" evidence="1">
    <location>
        <begin position="113"/>
        <end position="125"/>
    </location>
</feature>
<feature type="region of interest" description="Disordered" evidence="1">
    <location>
        <begin position="69"/>
        <end position="186"/>
    </location>
</feature>
<feature type="compositionally biased region" description="Basic and acidic residues" evidence="1">
    <location>
        <begin position="174"/>
        <end position="186"/>
    </location>
</feature>
<proteinExistence type="predicted"/>
<protein>
    <submittedName>
        <fullName evidence="2">Uncharacterized protein</fullName>
    </submittedName>
</protein>
<dbReference type="AlphaFoldDB" id="A0AAE1A347"/>
<evidence type="ECO:0000313" key="2">
    <source>
        <dbReference type="EMBL" id="KAK3779606.1"/>
    </source>
</evidence>
<accession>A0AAE1A347</accession>
<sequence>MPKVGGEPASSGRYSGRRVVTFSKQQQALEGMTCPLLDAKESPSKRYRRTVGATSREAILEEHRYIDSYRQMSKSQTFSGGDSTTTHGILSASQQHQHASAVGSQQQQHFSRHGGGGSGAGGVTGGLASSGQVRATLPHDYKTGTRSSWTEQQQQPLHHQQHHHHQHHHHSRPGSRESRDGDKSEE</sequence>
<feature type="compositionally biased region" description="Polar residues" evidence="1">
    <location>
        <begin position="70"/>
        <end position="98"/>
    </location>
</feature>
<dbReference type="EMBL" id="JAWDGP010002824">
    <property type="protein sequence ID" value="KAK3779606.1"/>
    <property type="molecule type" value="Genomic_DNA"/>
</dbReference>
<keyword evidence="3" id="KW-1185">Reference proteome</keyword>
<comment type="caution">
    <text evidence="2">The sequence shown here is derived from an EMBL/GenBank/DDBJ whole genome shotgun (WGS) entry which is preliminary data.</text>
</comment>
<feature type="compositionally biased region" description="Basic residues" evidence="1">
    <location>
        <begin position="159"/>
        <end position="173"/>
    </location>
</feature>
<organism evidence="2 3">
    <name type="scientific">Elysia crispata</name>
    <name type="common">lettuce slug</name>
    <dbReference type="NCBI Taxonomy" id="231223"/>
    <lineage>
        <taxon>Eukaryota</taxon>
        <taxon>Metazoa</taxon>
        <taxon>Spiralia</taxon>
        <taxon>Lophotrochozoa</taxon>
        <taxon>Mollusca</taxon>
        <taxon>Gastropoda</taxon>
        <taxon>Heterobranchia</taxon>
        <taxon>Euthyneura</taxon>
        <taxon>Panpulmonata</taxon>
        <taxon>Sacoglossa</taxon>
        <taxon>Placobranchoidea</taxon>
        <taxon>Plakobranchidae</taxon>
        <taxon>Elysia</taxon>
    </lineage>
</organism>
<dbReference type="Proteomes" id="UP001283361">
    <property type="component" value="Unassembled WGS sequence"/>
</dbReference>
<gene>
    <name evidence="2" type="ORF">RRG08_045351</name>
</gene>
<reference evidence="2" key="1">
    <citation type="journal article" date="2023" name="G3 (Bethesda)">
        <title>A reference genome for the long-term kleptoplast-retaining sea slug Elysia crispata morphotype clarki.</title>
        <authorList>
            <person name="Eastman K.E."/>
            <person name="Pendleton A.L."/>
            <person name="Shaikh M.A."/>
            <person name="Suttiyut T."/>
            <person name="Ogas R."/>
            <person name="Tomko P."/>
            <person name="Gavelis G."/>
            <person name="Widhalm J.R."/>
            <person name="Wisecaver J.H."/>
        </authorList>
    </citation>
    <scope>NUCLEOTIDE SEQUENCE</scope>
    <source>
        <strain evidence="2">ECLA1</strain>
    </source>
</reference>